<dbReference type="RefSeq" id="WP_166153566.1">
    <property type="nucleotide sequence ID" value="NZ_JAAOIW010000011.1"/>
</dbReference>
<comment type="caution">
    <text evidence="1">The sequence shown here is derived from an EMBL/GenBank/DDBJ whole genome shotgun (WGS) entry which is preliminary data.</text>
</comment>
<reference evidence="1" key="1">
    <citation type="submission" date="2020-03" db="EMBL/GenBank/DDBJ databases">
        <title>Draft sequencing of Paenibacilllus sp. S3N08.</title>
        <authorList>
            <person name="Kim D.-U."/>
        </authorList>
    </citation>
    <scope>NUCLEOTIDE SEQUENCE</scope>
    <source>
        <strain evidence="1">S3N08</strain>
    </source>
</reference>
<dbReference type="Proteomes" id="UP001165962">
    <property type="component" value="Unassembled WGS sequence"/>
</dbReference>
<protein>
    <submittedName>
        <fullName evidence="1">Uncharacterized protein</fullName>
    </submittedName>
</protein>
<dbReference type="EMBL" id="JAAOIW010000011">
    <property type="protein sequence ID" value="NHN33261.1"/>
    <property type="molecule type" value="Genomic_DNA"/>
</dbReference>
<proteinExistence type="predicted"/>
<evidence type="ECO:0000313" key="2">
    <source>
        <dbReference type="Proteomes" id="UP001165962"/>
    </source>
</evidence>
<gene>
    <name evidence="1" type="ORF">G9U52_25945</name>
</gene>
<organism evidence="1 2">
    <name type="scientific">Paenibacillus agricola</name>
    <dbReference type="NCBI Taxonomy" id="2716264"/>
    <lineage>
        <taxon>Bacteria</taxon>
        <taxon>Bacillati</taxon>
        <taxon>Bacillota</taxon>
        <taxon>Bacilli</taxon>
        <taxon>Bacillales</taxon>
        <taxon>Paenibacillaceae</taxon>
        <taxon>Paenibacillus</taxon>
    </lineage>
</organism>
<name>A0ABX0JBV9_9BACL</name>
<keyword evidence="2" id="KW-1185">Reference proteome</keyword>
<evidence type="ECO:0000313" key="1">
    <source>
        <dbReference type="EMBL" id="NHN33261.1"/>
    </source>
</evidence>
<accession>A0ABX0JBV9</accession>
<sequence length="126" mass="14832">MNGWYLEPPENNVSFDSNRFAQSLVNRALDDQKAEQQEKKLEIIELVCYSDRLKICEVNLKELDRKVMEDTFAELHMYESDEHGEVDTDLNNEGQTIVEINRIAGMEVHFNKFKPKGLPKKQRRFI</sequence>